<keyword evidence="4" id="KW-1185">Reference proteome</keyword>
<evidence type="ECO:0000259" key="2">
    <source>
        <dbReference type="PROSITE" id="PS50174"/>
    </source>
</evidence>
<evidence type="ECO:0000256" key="1">
    <source>
        <dbReference type="SAM" id="MobiDB-lite"/>
    </source>
</evidence>
<feature type="domain" description="G-patch" evidence="2">
    <location>
        <begin position="25"/>
        <end position="71"/>
    </location>
</feature>
<organism evidence="3 4">
    <name type="scientific">Jimgerdemannia flammicorona</name>
    <dbReference type="NCBI Taxonomy" id="994334"/>
    <lineage>
        <taxon>Eukaryota</taxon>
        <taxon>Fungi</taxon>
        <taxon>Fungi incertae sedis</taxon>
        <taxon>Mucoromycota</taxon>
        <taxon>Mucoromycotina</taxon>
        <taxon>Endogonomycetes</taxon>
        <taxon>Endogonales</taxon>
        <taxon>Endogonaceae</taxon>
        <taxon>Jimgerdemannia</taxon>
    </lineage>
</organism>
<dbReference type="SMART" id="SM00443">
    <property type="entry name" value="G_patch"/>
    <property type="match status" value="1"/>
</dbReference>
<name>A0A433QCW3_9FUNG</name>
<protein>
    <recommendedName>
        <fullName evidence="2">G-patch domain-containing protein</fullName>
    </recommendedName>
</protein>
<proteinExistence type="predicted"/>
<evidence type="ECO:0000313" key="4">
    <source>
        <dbReference type="Proteomes" id="UP000274822"/>
    </source>
</evidence>
<evidence type="ECO:0000313" key="3">
    <source>
        <dbReference type="EMBL" id="RUS27607.1"/>
    </source>
</evidence>
<dbReference type="GO" id="GO:0005730">
    <property type="term" value="C:nucleolus"/>
    <property type="evidence" value="ECO:0007669"/>
    <property type="project" value="TreeGrafter"/>
</dbReference>
<feature type="compositionally biased region" description="Basic and acidic residues" evidence="1">
    <location>
        <begin position="126"/>
        <end position="136"/>
    </location>
</feature>
<dbReference type="PROSITE" id="PS50174">
    <property type="entry name" value="G_PATCH"/>
    <property type="match status" value="1"/>
</dbReference>
<dbReference type="GO" id="GO:0003676">
    <property type="term" value="F:nucleic acid binding"/>
    <property type="evidence" value="ECO:0007669"/>
    <property type="project" value="InterPro"/>
</dbReference>
<comment type="caution">
    <text evidence="3">The sequence shown here is derived from an EMBL/GenBank/DDBJ whole genome shotgun (WGS) entry which is preliminary data.</text>
</comment>
<gene>
    <name evidence="3" type="ORF">BC938DRAFT_483002</name>
</gene>
<dbReference type="EMBL" id="RBNJ01008091">
    <property type="protein sequence ID" value="RUS27607.1"/>
    <property type="molecule type" value="Genomic_DNA"/>
</dbReference>
<dbReference type="AlphaFoldDB" id="A0A433QCW3"/>
<feature type="region of interest" description="Disordered" evidence="1">
    <location>
        <begin position="94"/>
        <end position="251"/>
    </location>
</feature>
<reference evidence="3 4" key="1">
    <citation type="journal article" date="2018" name="New Phytol.">
        <title>Phylogenomics of Endogonaceae and evolution of mycorrhizas within Mucoromycota.</title>
        <authorList>
            <person name="Chang Y."/>
            <person name="Desiro A."/>
            <person name="Na H."/>
            <person name="Sandor L."/>
            <person name="Lipzen A."/>
            <person name="Clum A."/>
            <person name="Barry K."/>
            <person name="Grigoriev I.V."/>
            <person name="Martin F.M."/>
            <person name="Stajich J.E."/>
            <person name="Smith M.E."/>
            <person name="Bonito G."/>
            <person name="Spatafora J.W."/>
        </authorList>
    </citation>
    <scope>NUCLEOTIDE SEQUENCE [LARGE SCALE GENOMIC DNA]</scope>
    <source>
        <strain evidence="3 4">AD002</strain>
    </source>
</reference>
<dbReference type="InterPro" id="IPR050656">
    <property type="entry name" value="PINX1"/>
</dbReference>
<sequence length="289" mass="31845">MGLAGPRNKQRISADPNNLHWSRDTNKFGYKMLANMGWAPGKGLGLNEDGGQEHVKIRLKENNFGIGANRKNIDNWLENSDAFTRLLQELNERVAQDGNKDSSGGESGSQSEEKEERPKKRKIKKKVEYSNEDEGKKSKKEKKEKKDKKDKTAKKEKKKMKKESSESGSGSDEGSKPTSAIPSESDAPSAASIRLASRTKFLRNKRLATSQSGDRLNEILGIKSGSNMPTFSATASPSPAPEERDYKETVSGTGVQLKVNNMNTQEYFAMRMKGLRVGGIAASGLGECW</sequence>
<dbReference type="Proteomes" id="UP000274822">
    <property type="component" value="Unassembled WGS sequence"/>
</dbReference>
<dbReference type="GO" id="GO:0010521">
    <property type="term" value="F:telomerase inhibitor activity"/>
    <property type="evidence" value="ECO:0007669"/>
    <property type="project" value="TreeGrafter"/>
</dbReference>
<feature type="compositionally biased region" description="Basic residues" evidence="1">
    <location>
        <begin position="137"/>
        <end position="161"/>
    </location>
</feature>
<dbReference type="InterPro" id="IPR000467">
    <property type="entry name" value="G_patch_dom"/>
</dbReference>
<dbReference type="PANTHER" id="PTHR23149:SF27">
    <property type="entry name" value="PIN2_TERF1-INTERACTING TELOMERASE INHIBITOR 1"/>
    <property type="match status" value="1"/>
</dbReference>
<feature type="non-terminal residue" evidence="3">
    <location>
        <position position="289"/>
    </location>
</feature>
<feature type="compositionally biased region" description="Polar residues" evidence="1">
    <location>
        <begin position="224"/>
        <end position="237"/>
    </location>
</feature>
<accession>A0A433QCW3</accession>
<dbReference type="Pfam" id="PF01585">
    <property type="entry name" value="G-patch"/>
    <property type="match status" value="1"/>
</dbReference>
<feature type="region of interest" description="Disordered" evidence="1">
    <location>
        <begin position="1"/>
        <end position="20"/>
    </location>
</feature>
<dbReference type="PANTHER" id="PTHR23149">
    <property type="entry name" value="G PATCH DOMAIN CONTAINING PROTEIN"/>
    <property type="match status" value="1"/>
</dbReference>